<feature type="domain" description="SH3" evidence="4">
    <location>
        <begin position="705"/>
        <end position="763"/>
    </location>
</feature>
<evidence type="ECO:0000256" key="3">
    <source>
        <dbReference type="SAM" id="MobiDB-lite"/>
    </source>
</evidence>
<evidence type="ECO:0000259" key="5">
    <source>
        <dbReference type="PROSITE" id="PS51263"/>
    </source>
</evidence>
<name>A0A2S4PKS6_9PEZI</name>
<reference evidence="6 7" key="1">
    <citation type="submission" date="2017-10" db="EMBL/GenBank/DDBJ databases">
        <title>Development of genomic resources for the powdery mildew, Erysiphe pulchra.</title>
        <authorList>
            <person name="Wadl P.A."/>
            <person name="Mack B.M."/>
            <person name="Moore G."/>
            <person name="Beltz S.B."/>
        </authorList>
    </citation>
    <scope>NUCLEOTIDE SEQUENCE [LARGE SCALE GENOMIC DNA]</scope>
    <source>
        <strain evidence="6">Cflorida</strain>
    </source>
</reference>
<dbReference type="EMBL" id="PEDP01002521">
    <property type="protein sequence ID" value="POS82613.1"/>
    <property type="molecule type" value="Genomic_DNA"/>
</dbReference>
<dbReference type="SMART" id="SM00326">
    <property type="entry name" value="SH3"/>
    <property type="match status" value="2"/>
</dbReference>
<feature type="compositionally biased region" description="Basic and acidic residues" evidence="3">
    <location>
        <begin position="476"/>
        <end position="488"/>
    </location>
</feature>
<dbReference type="PROSITE" id="PS50002">
    <property type="entry name" value="SH3"/>
    <property type="match status" value="2"/>
</dbReference>
<feature type="domain" description="ADF-H" evidence="5">
    <location>
        <begin position="5"/>
        <end position="154"/>
    </location>
</feature>
<accession>A0A2S4PKS6</accession>
<dbReference type="FunFam" id="3.40.20.10:FF:000045">
    <property type="entry name" value="Actin binding protein, putative"/>
    <property type="match status" value="1"/>
</dbReference>
<dbReference type="InterPro" id="IPR029006">
    <property type="entry name" value="ADF-H/Gelsolin-like_dom_sf"/>
</dbReference>
<dbReference type="Gene3D" id="3.40.20.10">
    <property type="entry name" value="Severin"/>
    <property type="match status" value="1"/>
</dbReference>
<dbReference type="Pfam" id="PF14604">
    <property type="entry name" value="SH3_9"/>
    <property type="match status" value="1"/>
</dbReference>
<dbReference type="CDD" id="cd11281">
    <property type="entry name" value="ADF_drebrin_like"/>
    <property type="match status" value="1"/>
</dbReference>
<feature type="region of interest" description="Disordered" evidence="3">
    <location>
        <begin position="314"/>
        <end position="335"/>
    </location>
</feature>
<dbReference type="CDD" id="cd11961">
    <property type="entry name" value="SH3_Abp1_fungi_C2"/>
    <property type="match status" value="1"/>
</dbReference>
<dbReference type="OrthoDB" id="5971719at2759"/>
<feature type="region of interest" description="Disordered" evidence="3">
    <location>
        <begin position="362"/>
        <end position="382"/>
    </location>
</feature>
<feature type="compositionally biased region" description="Pro residues" evidence="3">
    <location>
        <begin position="535"/>
        <end position="546"/>
    </location>
</feature>
<protein>
    <recommendedName>
        <fullName evidence="8">Actin binding protein</fullName>
    </recommendedName>
</protein>
<dbReference type="GO" id="GO:0030864">
    <property type="term" value="C:cortical actin cytoskeleton"/>
    <property type="evidence" value="ECO:0007669"/>
    <property type="project" value="TreeGrafter"/>
</dbReference>
<dbReference type="Pfam" id="PF00241">
    <property type="entry name" value="Cofilin_ADF"/>
    <property type="match status" value="1"/>
</dbReference>
<feature type="region of interest" description="Disordered" evidence="3">
    <location>
        <begin position="166"/>
        <end position="224"/>
    </location>
</feature>
<dbReference type="FunFam" id="2.30.30.40:FF:000242">
    <property type="entry name" value="Actin binding protein"/>
    <property type="match status" value="1"/>
</dbReference>
<evidence type="ECO:0000259" key="4">
    <source>
        <dbReference type="PROSITE" id="PS50002"/>
    </source>
</evidence>
<dbReference type="PANTHER" id="PTHR10829:SF25">
    <property type="entry name" value="DREBRIN-LIKE PROTEIN"/>
    <property type="match status" value="1"/>
</dbReference>
<dbReference type="InterPro" id="IPR002108">
    <property type="entry name" value="ADF-H"/>
</dbReference>
<dbReference type="InterPro" id="IPR035718">
    <property type="entry name" value="Abp1_fungi_SH3_C2"/>
</dbReference>
<feature type="compositionally biased region" description="Polar residues" evidence="3">
    <location>
        <begin position="524"/>
        <end position="534"/>
    </location>
</feature>
<dbReference type="PROSITE" id="PS51263">
    <property type="entry name" value="ADF_H"/>
    <property type="match status" value="1"/>
</dbReference>
<dbReference type="AlphaFoldDB" id="A0A2S4PKS6"/>
<keyword evidence="7" id="KW-1185">Reference proteome</keyword>
<dbReference type="InterPro" id="IPR001452">
    <property type="entry name" value="SH3_domain"/>
</dbReference>
<dbReference type="GO" id="GO:0051015">
    <property type="term" value="F:actin filament binding"/>
    <property type="evidence" value="ECO:0007669"/>
    <property type="project" value="TreeGrafter"/>
</dbReference>
<dbReference type="SUPFAM" id="SSF55753">
    <property type="entry name" value="Actin depolymerizing proteins"/>
    <property type="match status" value="1"/>
</dbReference>
<dbReference type="GO" id="GO:0005884">
    <property type="term" value="C:actin filament"/>
    <property type="evidence" value="ECO:0007669"/>
    <property type="project" value="TreeGrafter"/>
</dbReference>
<dbReference type="PRINTS" id="PR00452">
    <property type="entry name" value="SH3DOMAIN"/>
</dbReference>
<sequence>MASLNTSTNGPSIKSSYQSVINDSFGAGSDSPTFGIWAIFSVSTPLVNAFQPDRKGKESILKVQNTGQGELQDLIEEFSEGRIQFAFVKIKDSNTQLPKNILIGWCGEGVPERTKGYFTSHLAAVSKILHGYHVQITARSDRDLSPESIIKKVAVASGAKYTRENDLPLISTPPKVATKPPFTPSQFSKPGEFNPKASSRLRASQNNSNVDEDGWGADAPQVTRSKLEKVAPAYKPTKVNMAELIKQNSSNTQTNGDFNSINNHVIKGGYQPVGKVDIAAIRAQAQNNSDDRPEVVKGAYVPVGKVDIAAIRAKAQKPAHEPPSSPGTHAKFDTNEHQPNMVTLADRAEAFTKSERLTSLPKPKVVNNFGSTTSNFKGTRAPQPVGFTHASYAPLTVGTASKTFADEDGKTPAQIWQEKKARERGSSITPSQTSPQNVRKSSISGEWKSGYTGKSWAPVSTNPTGRSGTGSISQQRTDDHDHEQEQESRLSPVGGINAIRSQFQGGHPSKLSIDASSAKDDQHSQPPSINTYTRPPQPAFPPPPQAQSPTSESPQREASPPLVAIPVARTNEPEIRSPQKSQENLLKETVDTPEDDQYTNSHGYNLEHGAATTTQVEKVENSTVPAGKSNTSSSGKCALILYDYEIAEDNEIQLIEGEYVTNIEMVDEDWWMGMNSKGENGLFPSNYVELTEEAPNNSTVYPDEQPSITATALYDYEAAEDNELSFEEDAIITNVEFPDEDWWHGVYNGKSGLFPANYVRLNE</sequence>
<organism evidence="6 7">
    <name type="scientific">Erysiphe pulchra</name>
    <dbReference type="NCBI Taxonomy" id="225359"/>
    <lineage>
        <taxon>Eukaryota</taxon>
        <taxon>Fungi</taxon>
        <taxon>Dikarya</taxon>
        <taxon>Ascomycota</taxon>
        <taxon>Pezizomycotina</taxon>
        <taxon>Leotiomycetes</taxon>
        <taxon>Erysiphales</taxon>
        <taxon>Erysiphaceae</taxon>
        <taxon>Erysiphe</taxon>
    </lineage>
</organism>
<dbReference type="SUPFAM" id="SSF50044">
    <property type="entry name" value="SH3-domain"/>
    <property type="match status" value="2"/>
</dbReference>
<dbReference type="GO" id="GO:0030833">
    <property type="term" value="P:regulation of actin filament polymerization"/>
    <property type="evidence" value="ECO:0007669"/>
    <property type="project" value="TreeGrafter"/>
</dbReference>
<feature type="compositionally biased region" description="Polar residues" evidence="3">
    <location>
        <begin position="426"/>
        <end position="444"/>
    </location>
</feature>
<feature type="domain" description="SH3" evidence="4">
    <location>
        <begin position="633"/>
        <end position="693"/>
    </location>
</feature>
<dbReference type="SMART" id="SM00102">
    <property type="entry name" value="ADF"/>
    <property type="match status" value="1"/>
</dbReference>
<feature type="compositionally biased region" description="Polar residues" evidence="3">
    <location>
        <begin position="458"/>
        <end position="475"/>
    </location>
</feature>
<dbReference type="CDD" id="cd11962">
    <property type="entry name" value="SH3_Abp1_fungi_C1"/>
    <property type="match status" value="1"/>
</dbReference>
<dbReference type="PANTHER" id="PTHR10829">
    <property type="entry name" value="CORTACTIN AND DREBRIN"/>
    <property type="match status" value="1"/>
</dbReference>
<evidence type="ECO:0000256" key="2">
    <source>
        <dbReference type="PROSITE-ProRule" id="PRU00192"/>
    </source>
</evidence>
<dbReference type="InterPro" id="IPR036028">
    <property type="entry name" value="SH3-like_dom_sf"/>
</dbReference>
<evidence type="ECO:0000313" key="7">
    <source>
        <dbReference type="Proteomes" id="UP000237438"/>
    </source>
</evidence>
<gene>
    <name evidence="6" type="ORF">EPUL_004434</name>
</gene>
<proteinExistence type="predicted"/>
<feature type="compositionally biased region" description="Polar residues" evidence="3">
    <location>
        <begin position="368"/>
        <end position="377"/>
    </location>
</feature>
<evidence type="ECO:0000313" key="6">
    <source>
        <dbReference type="EMBL" id="POS82613.1"/>
    </source>
</evidence>
<dbReference type="Pfam" id="PF00018">
    <property type="entry name" value="SH3_1"/>
    <property type="match status" value="1"/>
</dbReference>
<dbReference type="STRING" id="225359.A0A2S4PKS6"/>
<evidence type="ECO:0008006" key="8">
    <source>
        <dbReference type="Google" id="ProtNLM"/>
    </source>
</evidence>
<keyword evidence="1 2" id="KW-0728">SH3 domain</keyword>
<feature type="region of interest" description="Disordered" evidence="3">
    <location>
        <begin position="418"/>
        <end position="559"/>
    </location>
</feature>
<evidence type="ECO:0000256" key="1">
    <source>
        <dbReference type="ARBA" id="ARBA00022443"/>
    </source>
</evidence>
<dbReference type="Proteomes" id="UP000237438">
    <property type="component" value="Unassembled WGS sequence"/>
</dbReference>
<dbReference type="GO" id="GO:0030427">
    <property type="term" value="C:site of polarized growth"/>
    <property type="evidence" value="ECO:0007669"/>
    <property type="project" value="TreeGrafter"/>
</dbReference>
<comment type="caution">
    <text evidence="6">The sequence shown here is derived from an EMBL/GenBank/DDBJ whole genome shotgun (WGS) entry which is preliminary data.</text>
</comment>
<dbReference type="InterPro" id="IPR035719">
    <property type="entry name" value="Abp1_fungi_SH3_C1"/>
</dbReference>
<dbReference type="Gene3D" id="2.30.30.40">
    <property type="entry name" value="SH3 Domains"/>
    <property type="match status" value="2"/>
</dbReference>